<evidence type="ECO:0000313" key="5">
    <source>
        <dbReference type="EMBL" id="CEL94521.1"/>
    </source>
</evidence>
<name>A0A0G4EET7_VITBC</name>
<sequence length="685" mass="74561">MYESPRMAAALLDDIRRGQMNTSSHGSVGVAEGSVLREDGPPQLSVMQVLEGGHVTCQRMFVEILPGGCWGDFAHDIQHLLCKDDTTGATPLHVAAYHPSCWRRLFYAYRNSNLLGDALLEKEKNGMTPLHWAVSVGAVELSALLVREGTAALGSSAAGDIRTAKDKYGRTPLHCHNGIFPSRTQQRPTVKRPVIAPDGCALSVRVFVDLVATLRAVKLIKQPDNAGLTSTDTMMRLIQREVRVSRAIQSYADLLATIATMKHEWRLMGRALFRAARWRENPYSILMTHDPLTDADTEYMKVCKGPPPVRLPPPRDTSAATPPRRGAQVEVNTTAGRQQGPDGREGKGGAAGEDETEDHNTTVSEYGNSSEESEVEEERDEGDYLKEESKSEEEPPQPKGDVAESESESETPSDEESGEESSQHENIRHWPDADSPDSGESETETSGSEEEYSFSQLGASAIVNGSPKTNTTRGDAVNSTHIDYVSGGFGKEDLEADATLKQTSSGQDTGMPIDDTDVLTPRGGGCSLEHASGPLPCAGKCVLDAFEADNGHCECIQQGEQPVWRETTSLLCHPCVQLYESITTNNRANVEALLKNSSIFANAHDCADPLRGESPLRWAVVTGASSDIMRALAAKWPSHLKMQLRTHTPRHDASASAGSWTRGRLHSHFYGDTPLHIAVYMRKAL</sequence>
<evidence type="ECO:0000313" key="6">
    <source>
        <dbReference type="Proteomes" id="UP000041254"/>
    </source>
</evidence>
<evidence type="ECO:0000256" key="4">
    <source>
        <dbReference type="SAM" id="MobiDB-lite"/>
    </source>
</evidence>
<gene>
    <name evidence="5" type="ORF">Vbra_7247</name>
</gene>
<dbReference type="InParanoid" id="A0A0G4EET7"/>
<feature type="compositionally biased region" description="Basic and acidic residues" evidence="4">
    <location>
        <begin position="382"/>
        <end position="393"/>
    </location>
</feature>
<dbReference type="VEuPathDB" id="CryptoDB:Vbra_7247"/>
<dbReference type="Pfam" id="PF00023">
    <property type="entry name" value="Ank"/>
    <property type="match status" value="1"/>
</dbReference>
<feature type="region of interest" description="Disordered" evidence="4">
    <location>
        <begin position="303"/>
        <end position="454"/>
    </location>
</feature>
<keyword evidence="2 3" id="KW-0040">ANK repeat</keyword>
<dbReference type="Proteomes" id="UP000041254">
    <property type="component" value="Unassembled WGS sequence"/>
</dbReference>
<dbReference type="Gene3D" id="1.25.40.20">
    <property type="entry name" value="Ankyrin repeat-containing domain"/>
    <property type="match status" value="1"/>
</dbReference>
<feature type="compositionally biased region" description="Acidic residues" evidence="4">
    <location>
        <begin position="434"/>
        <end position="452"/>
    </location>
</feature>
<feature type="compositionally biased region" description="Acidic residues" evidence="4">
    <location>
        <begin position="371"/>
        <end position="381"/>
    </location>
</feature>
<evidence type="ECO:0000256" key="2">
    <source>
        <dbReference type="ARBA" id="ARBA00023043"/>
    </source>
</evidence>
<dbReference type="PROSITE" id="PS50297">
    <property type="entry name" value="ANK_REP_REGION"/>
    <property type="match status" value="1"/>
</dbReference>
<organism evidence="5 6">
    <name type="scientific">Vitrella brassicaformis (strain CCMP3155)</name>
    <dbReference type="NCBI Taxonomy" id="1169540"/>
    <lineage>
        <taxon>Eukaryota</taxon>
        <taxon>Sar</taxon>
        <taxon>Alveolata</taxon>
        <taxon>Colpodellida</taxon>
        <taxon>Vitrellaceae</taxon>
        <taxon>Vitrella</taxon>
    </lineage>
</organism>
<feature type="compositionally biased region" description="Basic and acidic residues" evidence="4">
    <location>
        <begin position="421"/>
        <end position="432"/>
    </location>
</feature>
<keyword evidence="1" id="KW-0677">Repeat</keyword>
<evidence type="ECO:0000256" key="1">
    <source>
        <dbReference type="ARBA" id="ARBA00022737"/>
    </source>
</evidence>
<feature type="repeat" description="ANK" evidence="3">
    <location>
        <begin position="125"/>
        <end position="149"/>
    </location>
</feature>
<dbReference type="EMBL" id="CDMY01000221">
    <property type="protein sequence ID" value="CEL94521.1"/>
    <property type="molecule type" value="Genomic_DNA"/>
</dbReference>
<evidence type="ECO:0000256" key="3">
    <source>
        <dbReference type="PROSITE-ProRule" id="PRU00023"/>
    </source>
</evidence>
<dbReference type="PANTHER" id="PTHR24180:SF45">
    <property type="entry name" value="POLY [ADP-RIBOSE] POLYMERASE TANKYRASE"/>
    <property type="match status" value="1"/>
</dbReference>
<dbReference type="PANTHER" id="PTHR24180">
    <property type="entry name" value="CYCLIN-DEPENDENT KINASE INHIBITOR 2C-RELATED"/>
    <property type="match status" value="1"/>
</dbReference>
<feature type="compositionally biased region" description="Pro residues" evidence="4">
    <location>
        <begin position="305"/>
        <end position="315"/>
    </location>
</feature>
<proteinExistence type="predicted"/>
<dbReference type="AlphaFoldDB" id="A0A0G4EET7"/>
<dbReference type="InterPro" id="IPR036770">
    <property type="entry name" value="Ankyrin_rpt-contain_sf"/>
</dbReference>
<feature type="compositionally biased region" description="Acidic residues" evidence="4">
    <location>
        <begin position="403"/>
        <end position="419"/>
    </location>
</feature>
<dbReference type="SUPFAM" id="SSF48403">
    <property type="entry name" value="Ankyrin repeat"/>
    <property type="match status" value="1"/>
</dbReference>
<dbReference type="InterPro" id="IPR051637">
    <property type="entry name" value="Ank_repeat_dom-contain_49"/>
</dbReference>
<protein>
    <submittedName>
        <fullName evidence="5">Uncharacterized protein</fullName>
    </submittedName>
</protein>
<keyword evidence="6" id="KW-1185">Reference proteome</keyword>
<dbReference type="InterPro" id="IPR002110">
    <property type="entry name" value="Ankyrin_rpt"/>
</dbReference>
<dbReference type="PROSITE" id="PS50088">
    <property type="entry name" value="ANK_REPEAT"/>
    <property type="match status" value="1"/>
</dbReference>
<accession>A0A0G4EET7</accession>
<reference evidence="5 6" key="1">
    <citation type="submission" date="2014-11" db="EMBL/GenBank/DDBJ databases">
        <authorList>
            <person name="Zhu J."/>
            <person name="Qi W."/>
            <person name="Song R."/>
        </authorList>
    </citation>
    <scope>NUCLEOTIDE SEQUENCE [LARGE SCALE GENOMIC DNA]</scope>
</reference>